<comment type="subcellular location">
    <subcellularLocation>
        <location evidence="1">Membrane</location>
        <topology evidence="1">Multi-pass membrane protein</topology>
    </subcellularLocation>
</comment>
<keyword evidence="10" id="KW-1185">Reference proteome</keyword>
<dbReference type="InterPro" id="IPR011701">
    <property type="entry name" value="MFS"/>
</dbReference>
<proteinExistence type="inferred from homology"/>
<name>A0A5J5EN43_9PEZI</name>
<feature type="transmembrane region" description="Helical" evidence="8">
    <location>
        <begin position="414"/>
        <end position="434"/>
    </location>
</feature>
<feature type="region of interest" description="Disordered" evidence="7">
    <location>
        <begin position="442"/>
        <end position="467"/>
    </location>
</feature>
<sequence length="467" mass="53301">MGFFHKANVALWGQIPTSKEEKRLLHKIDWFILTFCCLAYFCNYLDRSNINNAYISGMKEDLNMHGNQITKINTIFTCGFIPNNIAILKFRPRFWFPFTILAWGLLTLGTFKVSSVTQIYAIRFFQGTFEASSFVGTHYILGSWYTESELAKRSGIFTASGLAGTLFSGFLQSSIHENMHELQGIAGWRWLFVIDFLITLPIAVYGFIFFPDTPYDTNAFYLTPAEKRLAVERLPKKNDTCLSWNIFKRVLGRWHFWMFSALWAITGEVESFSSNNLFGLYLADTGRPISARNNYPMGVSALGIVTTLITAMYIDVTKKHWHIGIWCAMIGILTAALILAYRPEPLVFVGYYLAGQVYCTQAAFFAWANLVCHNDNEERAIVLASMNLFSNAVNAWWSIVFYSANFGPRFTRGMWAMIGTSIALAIWTLLIRWFQKREIRREQEQEDGIGNPTNGGEERKKDASQLG</sequence>
<dbReference type="EMBL" id="VXIS01000199">
    <property type="protein sequence ID" value="KAA8897427.1"/>
    <property type="molecule type" value="Genomic_DNA"/>
</dbReference>
<dbReference type="AlphaFoldDB" id="A0A5J5EN43"/>
<dbReference type="PANTHER" id="PTHR43791:SF4">
    <property type="entry name" value="PANTOTHENATE TRANSPORTER FEN2"/>
    <property type="match status" value="1"/>
</dbReference>
<evidence type="ECO:0000256" key="3">
    <source>
        <dbReference type="ARBA" id="ARBA00022692"/>
    </source>
</evidence>
<evidence type="ECO:0000256" key="1">
    <source>
        <dbReference type="ARBA" id="ARBA00004141"/>
    </source>
</evidence>
<dbReference type="Proteomes" id="UP000326924">
    <property type="component" value="Unassembled WGS sequence"/>
</dbReference>
<accession>A0A5J5EN43</accession>
<comment type="caution">
    <text evidence="9">The sequence shown here is derived from an EMBL/GenBank/DDBJ whole genome shotgun (WGS) entry which is preliminary data.</text>
</comment>
<evidence type="ECO:0000313" key="10">
    <source>
        <dbReference type="Proteomes" id="UP000326924"/>
    </source>
</evidence>
<dbReference type="InParanoid" id="A0A5J5EN43"/>
<dbReference type="OrthoDB" id="3639251at2759"/>
<evidence type="ECO:0000256" key="5">
    <source>
        <dbReference type="ARBA" id="ARBA00023136"/>
    </source>
</evidence>
<feature type="transmembrane region" description="Helical" evidence="8">
    <location>
        <begin position="295"/>
        <end position="314"/>
    </location>
</feature>
<dbReference type="GO" id="GO:0005886">
    <property type="term" value="C:plasma membrane"/>
    <property type="evidence" value="ECO:0007669"/>
    <property type="project" value="TreeGrafter"/>
</dbReference>
<dbReference type="Pfam" id="PF07690">
    <property type="entry name" value="MFS_1"/>
    <property type="match status" value="1"/>
</dbReference>
<dbReference type="Gene3D" id="1.20.1250.20">
    <property type="entry name" value="MFS general substrate transporter like domains"/>
    <property type="match status" value="1"/>
</dbReference>
<protein>
    <submittedName>
        <fullName evidence="9">Major facilitator superfamily domain-containing protein</fullName>
    </submittedName>
</protein>
<dbReference type="FunCoup" id="A0A5J5EN43">
    <property type="interactions" value="11"/>
</dbReference>
<dbReference type="InterPro" id="IPR036259">
    <property type="entry name" value="MFS_trans_sf"/>
</dbReference>
<evidence type="ECO:0000313" key="9">
    <source>
        <dbReference type="EMBL" id="KAA8897427.1"/>
    </source>
</evidence>
<reference evidence="9 10" key="1">
    <citation type="submission" date="2019-09" db="EMBL/GenBank/DDBJ databases">
        <title>Draft genome of the ectomycorrhizal ascomycete Sphaerosporella brunnea.</title>
        <authorList>
            <consortium name="DOE Joint Genome Institute"/>
            <person name="Benucci G.M."/>
            <person name="Marozzi G."/>
            <person name="Antonielli L."/>
            <person name="Sanchez S."/>
            <person name="Marco P."/>
            <person name="Wang X."/>
            <person name="Falini L.B."/>
            <person name="Barry K."/>
            <person name="Haridas S."/>
            <person name="Lipzen A."/>
            <person name="Labutti K."/>
            <person name="Grigoriev I.V."/>
            <person name="Murat C."/>
            <person name="Martin F."/>
            <person name="Albertini E."/>
            <person name="Donnini D."/>
            <person name="Bonito G."/>
        </authorList>
    </citation>
    <scope>NUCLEOTIDE SEQUENCE [LARGE SCALE GENOMIC DNA]</scope>
    <source>
        <strain evidence="9 10">Sb_GMNB300</strain>
    </source>
</reference>
<dbReference type="FunFam" id="1.20.1250.20:FF:000065">
    <property type="entry name" value="Putative MFS pantothenate transporter"/>
    <property type="match status" value="1"/>
</dbReference>
<feature type="transmembrane region" description="Helical" evidence="8">
    <location>
        <begin position="187"/>
        <end position="210"/>
    </location>
</feature>
<comment type="similarity">
    <text evidence="6">Belongs to the major facilitator superfamily. Allantoate permease family.</text>
</comment>
<keyword evidence="3 8" id="KW-0812">Transmembrane</keyword>
<dbReference type="SUPFAM" id="SSF103473">
    <property type="entry name" value="MFS general substrate transporter"/>
    <property type="match status" value="1"/>
</dbReference>
<evidence type="ECO:0000256" key="4">
    <source>
        <dbReference type="ARBA" id="ARBA00022989"/>
    </source>
</evidence>
<evidence type="ECO:0000256" key="6">
    <source>
        <dbReference type="ARBA" id="ARBA00037968"/>
    </source>
</evidence>
<feature type="transmembrane region" description="Helical" evidence="8">
    <location>
        <begin position="94"/>
        <end position="114"/>
    </location>
</feature>
<feature type="transmembrane region" description="Helical" evidence="8">
    <location>
        <begin position="380"/>
        <end position="402"/>
    </location>
</feature>
<feature type="transmembrane region" description="Helical" evidence="8">
    <location>
        <begin position="347"/>
        <end position="368"/>
    </location>
</feature>
<organism evidence="9 10">
    <name type="scientific">Sphaerosporella brunnea</name>
    <dbReference type="NCBI Taxonomy" id="1250544"/>
    <lineage>
        <taxon>Eukaryota</taxon>
        <taxon>Fungi</taxon>
        <taxon>Dikarya</taxon>
        <taxon>Ascomycota</taxon>
        <taxon>Pezizomycotina</taxon>
        <taxon>Pezizomycetes</taxon>
        <taxon>Pezizales</taxon>
        <taxon>Pyronemataceae</taxon>
        <taxon>Sphaerosporella</taxon>
    </lineage>
</organism>
<dbReference type="GO" id="GO:0098717">
    <property type="term" value="P:pantothenate import across plasma membrane"/>
    <property type="evidence" value="ECO:0007669"/>
    <property type="project" value="TreeGrafter"/>
</dbReference>
<keyword evidence="4 8" id="KW-1133">Transmembrane helix</keyword>
<keyword evidence="2" id="KW-0813">Transport</keyword>
<dbReference type="PANTHER" id="PTHR43791">
    <property type="entry name" value="PERMEASE-RELATED"/>
    <property type="match status" value="1"/>
</dbReference>
<evidence type="ECO:0000256" key="2">
    <source>
        <dbReference type="ARBA" id="ARBA00022448"/>
    </source>
</evidence>
<evidence type="ECO:0000256" key="8">
    <source>
        <dbReference type="SAM" id="Phobius"/>
    </source>
</evidence>
<feature type="compositionally biased region" description="Basic and acidic residues" evidence="7">
    <location>
        <begin position="456"/>
        <end position="467"/>
    </location>
</feature>
<keyword evidence="5 8" id="KW-0472">Membrane</keyword>
<evidence type="ECO:0000256" key="7">
    <source>
        <dbReference type="SAM" id="MobiDB-lite"/>
    </source>
</evidence>
<gene>
    <name evidence="9" type="ORF">FN846DRAFT_900160</name>
</gene>
<feature type="transmembrane region" description="Helical" evidence="8">
    <location>
        <begin position="321"/>
        <end position="341"/>
    </location>
</feature>
<dbReference type="GO" id="GO:0015233">
    <property type="term" value="F:pantothenate transmembrane transporter activity"/>
    <property type="evidence" value="ECO:0007669"/>
    <property type="project" value="TreeGrafter"/>
</dbReference>